<keyword evidence="12" id="KW-1185">Reference proteome</keyword>
<evidence type="ECO:0008006" key="13">
    <source>
        <dbReference type="Google" id="ProtNLM"/>
    </source>
</evidence>
<feature type="transmembrane region" description="Helical" evidence="10">
    <location>
        <begin position="219"/>
        <end position="238"/>
    </location>
</feature>
<accession>A0A642UXW7</accession>
<evidence type="ECO:0000256" key="1">
    <source>
        <dbReference type="ARBA" id="ARBA00004141"/>
    </source>
</evidence>
<evidence type="ECO:0000313" key="11">
    <source>
        <dbReference type="EMBL" id="KAA8907415.1"/>
    </source>
</evidence>
<dbReference type="PROSITE" id="PS50920">
    <property type="entry name" value="SOLCAR"/>
    <property type="match status" value="3"/>
</dbReference>
<dbReference type="GO" id="GO:0016020">
    <property type="term" value="C:membrane"/>
    <property type="evidence" value="ECO:0007669"/>
    <property type="project" value="UniProtKB-SubCell"/>
</dbReference>
<evidence type="ECO:0000256" key="10">
    <source>
        <dbReference type="SAM" id="Phobius"/>
    </source>
</evidence>
<keyword evidence="4 8" id="KW-0812">Transmembrane</keyword>
<dbReference type="Gene3D" id="1.50.40.10">
    <property type="entry name" value="Mitochondrial carrier domain"/>
    <property type="match status" value="1"/>
</dbReference>
<evidence type="ECO:0000256" key="9">
    <source>
        <dbReference type="RuleBase" id="RU000488"/>
    </source>
</evidence>
<comment type="similarity">
    <text evidence="2 9">Belongs to the mitochondrial carrier (TC 2.A.29) family.</text>
</comment>
<reference evidence="11" key="1">
    <citation type="journal article" date="2019" name="G3 (Bethesda)">
        <title>Genome Assemblies of Two Rare Opportunistic Yeast Pathogens: Diutina rugosa (syn. Candida rugosa) and Trichomonascus ciferrii (syn. Candida ciferrii).</title>
        <authorList>
            <person name="Mixao V."/>
            <person name="Saus E."/>
            <person name="Hansen A.P."/>
            <person name="Lass-Florl C."/>
            <person name="Gabaldon T."/>
        </authorList>
    </citation>
    <scope>NUCLEOTIDE SEQUENCE</scope>
    <source>
        <strain evidence="11">CBS 4856</strain>
    </source>
</reference>
<dbReference type="Pfam" id="PF00153">
    <property type="entry name" value="Mito_carr"/>
    <property type="match status" value="3"/>
</dbReference>
<keyword evidence="6 10" id="KW-1133">Transmembrane helix</keyword>
<name>A0A642UXW7_9ASCO</name>
<dbReference type="PANTHER" id="PTHR45939">
    <property type="entry name" value="PEROXISOMAL MEMBRANE PROTEIN PMP34-RELATED"/>
    <property type="match status" value="1"/>
</dbReference>
<dbReference type="GO" id="GO:0015217">
    <property type="term" value="F:ADP transmembrane transporter activity"/>
    <property type="evidence" value="ECO:0007669"/>
    <property type="project" value="TreeGrafter"/>
</dbReference>
<dbReference type="AlphaFoldDB" id="A0A642UXW7"/>
<feature type="transmembrane region" description="Helical" evidence="10">
    <location>
        <begin position="12"/>
        <end position="33"/>
    </location>
</feature>
<dbReference type="SUPFAM" id="SSF103506">
    <property type="entry name" value="Mitochondrial carrier"/>
    <property type="match status" value="1"/>
</dbReference>
<comment type="caution">
    <text evidence="11">The sequence shown here is derived from an EMBL/GenBank/DDBJ whole genome shotgun (WGS) entry which is preliminary data.</text>
</comment>
<dbReference type="VEuPathDB" id="FungiDB:TRICI_004994"/>
<evidence type="ECO:0000256" key="3">
    <source>
        <dbReference type="ARBA" id="ARBA00022448"/>
    </source>
</evidence>
<protein>
    <recommendedName>
        <fullName evidence="13">Mitochondrial thiamine pyrophosphate carrier 1</fullName>
    </recommendedName>
</protein>
<feature type="repeat" description="Solcar" evidence="8">
    <location>
        <begin position="122"/>
        <end position="204"/>
    </location>
</feature>
<dbReference type="InterPro" id="IPR052217">
    <property type="entry name" value="Mito/Peroxisomal_Carrier"/>
</dbReference>
<organism evidence="11 12">
    <name type="scientific">Trichomonascus ciferrii</name>
    <dbReference type="NCBI Taxonomy" id="44093"/>
    <lineage>
        <taxon>Eukaryota</taxon>
        <taxon>Fungi</taxon>
        <taxon>Dikarya</taxon>
        <taxon>Ascomycota</taxon>
        <taxon>Saccharomycotina</taxon>
        <taxon>Dipodascomycetes</taxon>
        <taxon>Dipodascales</taxon>
        <taxon>Trichomonascaceae</taxon>
        <taxon>Trichomonascus</taxon>
        <taxon>Trichomonascus ciferrii complex</taxon>
    </lineage>
</organism>
<evidence type="ECO:0000256" key="7">
    <source>
        <dbReference type="ARBA" id="ARBA00023136"/>
    </source>
</evidence>
<dbReference type="InterPro" id="IPR023395">
    <property type="entry name" value="MCP_dom_sf"/>
</dbReference>
<evidence type="ECO:0000313" key="12">
    <source>
        <dbReference type="Proteomes" id="UP000761534"/>
    </source>
</evidence>
<sequence length="306" mass="34291">MSEDKRIRPSDIPPVANAFSGAIGGAIANLAVFPLDLVVTRLQVQEKSKGQEDDEEVYEGVVDALKKIYRSHGLLEFYSGAAEDTLATTATAFFYFYAYDILRTRRVQQIARRKDGRKPGNLGVVEELGIGTVAGMFCKFIVSPLNNIVVRQQAQGSKKSGLEVARDIYREKGVAGFWTGYSKVVLLSINPSLTYYFFQLLKTVTIPRRRRENPSSMELFFLSACAKTIATLFTYPLILSKTRLQAAGHDSSAREVFHKQGVQGLYQGARGQILKGFFSQGITMMTKDKIARMIIYIYVIAWLKRR</sequence>
<dbReference type="PANTHER" id="PTHR45939:SF2">
    <property type="entry name" value="CARRIER PROTEIN, PUTATIVE (AFU_ORTHOLOGUE AFUA_2G13870)-RELATED"/>
    <property type="match status" value="1"/>
</dbReference>
<proteinExistence type="inferred from homology"/>
<evidence type="ECO:0000256" key="4">
    <source>
        <dbReference type="ARBA" id="ARBA00022692"/>
    </source>
</evidence>
<feature type="repeat" description="Solcar" evidence="8">
    <location>
        <begin position="12"/>
        <end position="105"/>
    </location>
</feature>
<keyword evidence="3 9" id="KW-0813">Transport</keyword>
<comment type="subcellular location">
    <subcellularLocation>
        <location evidence="1">Membrane</location>
        <topology evidence="1">Multi-pass membrane protein</topology>
    </subcellularLocation>
</comment>
<feature type="transmembrane region" description="Helical" evidence="10">
    <location>
        <begin position="85"/>
        <end position="102"/>
    </location>
</feature>
<feature type="transmembrane region" description="Helical" evidence="10">
    <location>
        <begin position="180"/>
        <end position="198"/>
    </location>
</feature>
<evidence type="ECO:0000256" key="5">
    <source>
        <dbReference type="ARBA" id="ARBA00022737"/>
    </source>
</evidence>
<dbReference type="EMBL" id="SWFS01000380">
    <property type="protein sequence ID" value="KAA8907415.1"/>
    <property type="molecule type" value="Genomic_DNA"/>
</dbReference>
<evidence type="ECO:0000256" key="8">
    <source>
        <dbReference type="PROSITE-ProRule" id="PRU00282"/>
    </source>
</evidence>
<evidence type="ECO:0000256" key="6">
    <source>
        <dbReference type="ARBA" id="ARBA00022989"/>
    </source>
</evidence>
<feature type="repeat" description="Solcar" evidence="8">
    <location>
        <begin position="214"/>
        <end position="293"/>
    </location>
</feature>
<keyword evidence="7 8" id="KW-0472">Membrane</keyword>
<dbReference type="InterPro" id="IPR018108">
    <property type="entry name" value="MCP_transmembrane"/>
</dbReference>
<dbReference type="OrthoDB" id="18574at2759"/>
<gene>
    <name evidence="11" type="ORF">TRICI_004994</name>
</gene>
<keyword evidence="5" id="KW-0677">Repeat</keyword>
<dbReference type="Proteomes" id="UP000761534">
    <property type="component" value="Unassembled WGS sequence"/>
</dbReference>
<evidence type="ECO:0000256" key="2">
    <source>
        <dbReference type="ARBA" id="ARBA00006375"/>
    </source>
</evidence>